<dbReference type="GO" id="GO:0005634">
    <property type="term" value="C:nucleus"/>
    <property type="evidence" value="ECO:0007669"/>
    <property type="project" value="UniProtKB-SubCell"/>
</dbReference>
<dbReference type="InterPro" id="IPR050527">
    <property type="entry name" value="Snail/Krueppel_Znf"/>
</dbReference>
<accession>A0A8J6E4T0</accession>
<keyword evidence="2" id="KW-0479">Metal-binding</keyword>
<organism evidence="9 10">
    <name type="scientific">Carpediemonas membranifera</name>
    <dbReference type="NCBI Taxonomy" id="201153"/>
    <lineage>
        <taxon>Eukaryota</taxon>
        <taxon>Metamonada</taxon>
        <taxon>Carpediemonas-like organisms</taxon>
        <taxon>Carpediemonas</taxon>
    </lineage>
</organism>
<comment type="caution">
    <text evidence="9">The sequence shown here is derived from an EMBL/GenBank/DDBJ whole genome shotgun (WGS) entry which is preliminary data.</text>
</comment>
<evidence type="ECO:0000256" key="4">
    <source>
        <dbReference type="ARBA" id="ARBA00022771"/>
    </source>
</evidence>
<dbReference type="PROSITE" id="PS00028">
    <property type="entry name" value="ZINC_FINGER_C2H2_1"/>
    <property type="match status" value="2"/>
</dbReference>
<keyword evidence="3" id="KW-0677">Repeat</keyword>
<keyword evidence="10" id="KW-1185">Reference proteome</keyword>
<evidence type="ECO:0000256" key="2">
    <source>
        <dbReference type="ARBA" id="ARBA00022723"/>
    </source>
</evidence>
<feature type="domain" description="C2H2-type" evidence="8">
    <location>
        <begin position="112"/>
        <end position="135"/>
    </location>
</feature>
<name>A0A8J6E4T0_9EUKA</name>
<feature type="compositionally biased region" description="Polar residues" evidence="7">
    <location>
        <begin position="44"/>
        <end position="58"/>
    </location>
</feature>
<keyword evidence="6" id="KW-0539">Nucleus</keyword>
<dbReference type="InterPro" id="IPR013087">
    <property type="entry name" value="Znf_C2H2_type"/>
</dbReference>
<dbReference type="AlphaFoldDB" id="A0A8J6E4T0"/>
<sequence length="316" mass="35607">MSAISHPGSEVSNVGTLCEASGAALSPEVSAAPLSQLEPLVSSRGRSNEGQSSRSSIDQAEFSPRHARHPREGKKPSFRCNCLTGSKVCGETFTTKARRDAHIESTHDLIACLKESCGLGFPTRQDMLQHMLDEHQHLVCPVCRQYAAHGPAFIVRHRISMHPESLTDAEVGKHQCPKCKKCYYDINAHFAAEHEEMLPFEQRRRFWCSDCGKIFPNLTQHIRDVHKRPYGCPMEGCPQRFGKANDVRTHLISRHDITKGELDLVMMAVRQLHSKRTGYTVSRQVRGRAGTYKEPVTVYKREARVARELHKLVTEE</sequence>
<dbReference type="PANTHER" id="PTHR24388">
    <property type="entry name" value="ZINC FINGER PROTEIN"/>
    <property type="match status" value="1"/>
</dbReference>
<feature type="region of interest" description="Disordered" evidence="7">
    <location>
        <begin position="31"/>
        <end position="75"/>
    </location>
</feature>
<dbReference type="GO" id="GO:0008270">
    <property type="term" value="F:zinc ion binding"/>
    <property type="evidence" value="ECO:0007669"/>
    <property type="project" value="UniProtKB-KW"/>
</dbReference>
<evidence type="ECO:0000256" key="1">
    <source>
        <dbReference type="ARBA" id="ARBA00004123"/>
    </source>
</evidence>
<evidence type="ECO:0000256" key="7">
    <source>
        <dbReference type="SAM" id="MobiDB-lite"/>
    </source>
</evidence>
<dbReference type="EMBL" id="JAHDYR010000012">
    <property type="protein sequence ID" value="KAG9394897.1"/>
    <property type="molecule type" value="Genomic_DNA"/>
</dbReference>
<dbReference type="GO" id="GO:0000981">
    <property type="term" value="F:DNA-binding transcription factor activity, RNA polymerase II-specific"/>
    <property type="evidence" value="ECO:0007669"/>
    <property type="project" value="TreeGrafter"/>
</dbReference>
<comment type="subcellular location">
    <subcellularLocation>
        <location evidence="1">Nucleus</location>
    </subcellularLocation>
</comment>
<dbReference type="SMART" id="SM00355">
    <property type="entry name" value="ZnF_C2H2"/>
    <property type="match status" value="6"/>
</dbReference>
<proteinExistence type="predicted"/>
<keyword evidence="4" id="KW-0863">Zinc-finger</keyword>
<dbReference type="OrthoDB" id="427030at2759"/>
<protein>
    <submittedName>
        <fullName evidence="9">C2H2-type zinc finger</fullName>
    </submittedName>
</protein>
<reference evidence="9" key="1">
    <citation type="submission" date="2021-05" db="EMBL/GenBank/DDBJ databases">
        <title>A free-living protist that lacks canonical eukaryotic 1 DNA replication and segregation systems.</title>
        <authorList>
            <person name="Salas-Leiva D.E."/>
            <person name="Tromer E.C."/>
            <person name="Curtis B.A."/>
            <person name="Jerlstrom-Hultqvist J."/>
            <person name="Kolisko M."/>
            <person name="Yi Z."/>
            <person name="Salas-Leiva J.S."/>
            <person name="Gallot-Lavallee L."/>
            <person name="Kops G.J.P.L."/>
            <person name="Archibald J.M."/>
            <person name="Simpson A.G.B."/>
            <person name="Roger A.J."/>
        </authorList>
    </citation>
    <scope>NUCLEOTIDE SEQUENCE</scope>
    <source>
        <strain evidence="9">BICM</strain>
    </source>
</reference>
<dbReference type="Gene3D" id="3.30.160.60">
    <property type="entry name" value="Classic Zinc Finger"/>
    <property type="match status" value="1"/>
</dbReference>
<evidence type="ECO:0000313" key="10">
    <source>
        <dbReference type="Proteomes" id="UP000717585"/>
    </source>
</evidence>
<dbReference type="GO" id="GO:0000978">
    <property type="term" value="F:RNA polymerase II cis-regulatory region sequence-specific DNA binding"/>
    <property type="evidence" value="ECO:0007669"/>
    <property type="project" value="TreeGrafter"/>
</dbReference>
<evidence type="ECO:0000313" key="9">
    <source>
        <dbReference type="EMBL" id="KAG9394897.1"/>
    </source>
</evidence>
<keyword evidence="5" id="KW-0862">Zinc</keyword>
<evidence type="ECO:0000256" key="5">
    <source>
        <dbReference type="ARBA" id="ARBA00022833"/>
    </source>
</evidence>
<evidence type="ECO:0000259" key="8">
    <source>
        <dbReference type="PROSITE" id="PS00028"/>
    </source>
</evidence>
<evidence type="ECO:0000256" key="3">
    <source>
        <dbReference type="ARBA" id="ARBA00022737"/>
    </source>
</evidence>
<dbReference type="PANTHER" id="PTHR24388:SF54">
    <property type="entry name" value="PROTEIN ESCARGOT"/>
    <property type="match status" value="1"/>
</dbReference>
<gene>
    <name evidence="9" type="ORF">J8273_0104</name>
</gene>
<feature type="domain" description="C2H2-type" evidence="8">
    <location>
        <begin position="232"/>
        <end position="255"/>
    </location>
</feature>
<dbReference type="Proteomes" id="UP000717585">
    <property type="component" value="Unassembled WGS sequence"/>
</dbReference>
<evidence type="ECO:0000256" key="6">
    <source>
        <dbReference type="ARBA" id="ARBA00023242"/>
    </source>
</evidence>